<evidence type="ECO:0000313" key="14">
    <source>
        <dbReference type="Proteomes" id="UP000311382"/>
    </source>
</evidence>
<gene>
    <name evidence="13" type="ORF">DMC30DRAFT_368957</name>
</gene>
<evidence type="ECO:0000259" key="12">
    <source>
        <dbReference type="PROSITE" id="PS51157"/>
    </source>
</evidence>
<dbReference type="InterPro" id="IPR042065">
    <property type="entry name" value="E3_ELL-like"/>
</dbReference>
<dbReference type="Pfam" id="PF22960">
    <property type="entry name" value="WHD_UBR1"/>
    <property type="match status" value="1"/>
</dbReference>
<feature type="region of interest" description="Disordered" evidence="11">
    <location>
        <begin position="65"/>
        <end position="85"/>
    </location>
</feature>
<dbReference type="Pfam" id="PF02207">
    <property type="entry name" value="zf-UBR"/>
    <property type="match status" value="1"/>
</dbReference>
<evidence type="ECO:0000313" key="13">
    <source>
        <dbReference type="EMBL" id="TNY17949.1"/>
    </source>
</evidence>
<evidence type="ECO:0000256" key="5">
    <source>
        <dbReference type="ARBA" id="ARBA00022771"/>
    </source>
</evidence>
<keyword evidence="7 10" id="KW-0862">Zinc</keyword>
<dbReference type="GO" id="GO:0000151">
    <property type="term" value="C:ubiquitin ligase complex"/>
    <property type="evidence" value="ECO:0007669"/>
    <property type="project" value="TreeGrafter"/>
</dbReference>
<dbReference type="SUPFAM" id="SSF46785">
    <property type="entry name" value="Winged helix' DNA-binding domain"/>
    <property type="match status" value="1"/>
</dbReference>
<dbReference type="PROSITE" id="PS51157">
    <property type="entry name" value="ZF_UBR"/>
    <property type="match status" value="1"/>
</dbReference>
<comment type="pathway">
    <text evidence="2 10">Protein modification; protein ubiquitination.</text>
</comment>
<dbReference type="STRING" id="5288.A0A5C5FNV2"/>
<feature type="region of interest" description="Disordered" evidence="11">
    <location>
        <begin position="190"/>
        <end position="218"/>
    </location>
</feature>
<evidence type="ECO:0000256" key="10">
    <source>
        <dbReference type="RuleBase" id="RU366018"/>
    </source>
</evidence>
<feature type="compositionally biased region" description="Polar residues" evidence="11">
    <location>
        <begin position="252"/>
        <end position="262"/>
    </location>
</feature>
<evidence type="ECO:0000256" key="6">
    <source>
        <dbReference type="ARBA" id="ARBA00022786"/>
    </source>
</evidence>
<reference evidence="13 14" key="1">
    <citation type="submission" date="2019-03" db="EMBL/GenBank/DDBJ databases">
        <title>Rhodosporidium diobovatum UCD-FST 08-225 genome sequencing, assembly, and annotation.</title>
        <authorList>
            <person name="Fakankun I.U."/>
            <person name="Fristensky B."/>
            <person name="Levin D.B."/>
        </authorList>
    </citation>
    <scope>NUCLEOTIDE SEQUENCE [LARGE SCALE GENOMIC DNA]</scope>
    <source>
        <strain evidence="13 14">UCD-FST 08-225</strain>
    </source>
</reference>
<dbReference type="EC" id="2.3.2.27" evidence="10"/>
<dbReference type="Gene3D" id="1.10.10.2670">
    <property type="entry name" value="E3 ubiquitin-protein ligase"/>
    <property type="match status" value="1"/>
</dbReference>
<dbReference type="InterPro" id="IPR014719">
    <property type="entry name" value="Ribosomal_bL12_C/ClpS-like"/>
</dbReference>
<feature type="zinc finger region" description="UBR-type" evidence="9">
    <location>
        <begin position="110"/>
        <end position="187"/>
    </location>
</feature>
<accession>A0A5C5FNV2</accession>
<dbReference type="EMBL" id="SOZI01000165">
    <property type="protein sequence ID" value="TNY17949.1"/>
    <property type="molecule type" value="Genomic_DNA"/>
</dbReference>
<name>A0A5C5FNV2_9BASI</name>
<keyword evidence="14" id="KW-1185">Reference proteome</keyword>
<dbReference type="Pfam" id="PF02617">
    <property type="entry name" value="ClpS"/>
    <property type="match status" value="1"/>
</dbReference>
<comment type="catalytic activity">
    <reaction evidence="1 10">
        <text>S-ubiquitinyl-[E2 ubiquitin-conjugating enzyme]-L-cysteine + [acceptor protein]-L-lysine = [E2 ubiquitin-conjugating enzyme]-L-cysteine + N(6)-ubiquitinyl-[acceptor protein]-L-lysine.</text>
        <dbReference type="EC" id="2.3.2.27"/>
    </reaction>
</comment>
<dbReference type="InterPro" id="IPR044046">
    <property type="entry name" value="E3_ligase_UBR-like_C"/>
</dbReference>
<feature type="region of interest" description="Disordered" evidence="11">
    <location>
        <begin position="1317"/>
        <end position="1341"/>
    </location>
</feature>
<dbReference type="SMART" id="SM00396">
    <property type="entry name" value="ZnF_UBR1"/>
    <property type="match status" value="1"/>
</dbReference>
<feature type="domain" description="UBR-type" evidence="12">
    <location>
        <begin position="110"/>
        <end position="187"/>
    </location>
</feature>
<dbReference type="Pfam" id="PF18995">
    <property type="entry name" value="PRT6_C"/>
    <property type="match status" value="1"/>
</dbReference>
<evidence type="ECO:0000256" key="11">
    <source>
        <dbReference type="SAM" id="MobiDB-lite"/>
    </source>
</evidence>
<dbReference type="UniPathway" id="UPA00143"/>
<dbReference type="Gene3D" id="2.10.110.30">
    <property type="match status" value="1"/>
</dbReference>
<dbReference type="Gene3D" id="3.30.1390.10">
    <property type="match status" value="1"/>
</dbReference>
<organism evidence="13 14">
    <name type="scientific">Rhodotorula diobovata</name>
    <dbReference type="NCBI Taxonomy" id="5288"/>
    <lineage>
        <taxon>Eukaryota</taxon>
        <taxon>Fungi</taxon>
        <taxon>Dikarya</taxon>
        <taxon>Basidiomycota</taxon>
        <taxon>Pucciniomycotina</taxon>
        <taxon>Microbotryomycetes</taxon>
        <taxon>Sporidiobolales</taxon>
        <taxon>Sporidiobolaceae</taxon>
        <taxon>Rhodotorula</taxon>
    </lineage>
</organism>
<dbReference type="PANTHER" id="PTHR21497">
    <property type="entry name" value="UBIQUITIN LIGASE E3 ALPHA-RELATED"/>
    <property type="match status" value="1"/>
</dbReference>
<dbReference type="GO" id="GO:0008270">
    <property type="term" value="F:zinc ion binding"/>
    <property type="evidence" value="ECO:0007669"/>
    <property type="project" value="UniProtKB-UniRule"/>
</dbReference>
<dbReference type="CDD" id="cd19673">
    <property type="entry name" value="UBR-box_UBR3"/>
    <property type="match status" value="1"/>
</dbReference>
<dbReference type="InterPro" id="IPR039164">
    <property type="entry name" value="UBR1-like"/>
</dbReference>
<evidence type="ECO:0000256" key="4">
    <source>
        <dbReference type="ARBA" id="ARBA00022723"/>
    </source>
</evidence>
<evidence type="ECO:0000256" key="2">
    <source>
        <dbReference type="ARBA" id="ARBA00004906"/>
    </source>
</evidence>
<evidence type="ECO:0000256" key="7">
    <source>
        <dbReference type="ARBA" id="ARBA00022833"/>
    </source>
</evidence>
<protein>
    <recommendedName>
        <fullName evidence="10">E3 ubiquitin-protein ligase</fullName>
        <ecNumber evidence="10">2.3.2.27</ecNumber>
    </recommendedName>
</protein>
<dbReference type="CDD" id="cd16482">
    <property type="entry name" value="RING-H2_UBR1-like"/>
    <property type="match status" value="1"/>
</dbReference>
<feature type="compositionally biased region" description="Low complexity" evidence="11">
    <location>
        <begin position="73"/>
        <end position="85"/>
    </location>
</feature>
<dbReference type="InterPro" id="IPR036390">
    <property type="entry name" value="WH_DNA-bd_sf"/>
</dbReference>
<comment type="similarity">
    <text evidence="8 10">Belongs to the E3 ubiquitin-protein ligase UBR1-like family.</text>
</comment>
<dbReference type="GO" id="GO:0005737">
    <property type="term" value="C:cytoplasm"/>
    <property type="evidence" value="ECO:0007669"/>
    <property type="project" value="TreeGrafter"/>
</dbReference>
<dbReference type="FunFam" id="2.10.110.30:FF:000002">
    <property type="entry name" value="Putative e3 ubiquitin-protein ligase ubr3"/>
    <property type="match status" value="1"/>
</dbReference>
<dbReference type="GO" id="GO:0061630">
    <property type="term" value="F:ubiquitin protein ligase activity"/>
    <property type="evidence" value="ECO:0007669"/>
    <property type="project" value="UniProtKB-UniRule"/>
</dbReference>
<feature type="region of interest" description="Disordered" evidence="11">
    <location>
        <begin position="252"/>
        <end position="285"/>
    </location>
</feature>
<evidence type="ECO:0000256" key="3">
    <source>
        <dbReference type="ARBA" id="ARBA00022679"/>
    </source>
</evidence>
<dbReference type="GO" id="GO:0071596">
    <property type="term" value="P:ubiquitin-dependent protein catabolic process via the N-end rule pathway"/>
    <property type="evidence" value="ECO:0007669"/>
    <property type="project" value="UniProtKB-UniRule"/>
</dbReference>
<evidence type="ECO:0000256" key="1">
    <source>
        <dbReference type="ARBA" id="ARBA00000900"/>
    </source>
</evidence>
<keyword evidence="6 10" id="KW-0833">Ubl conjugation pathway</keyword>
<feature type="compositionally biased region" description="Acidic residues" evidence="11">
    <location>
        <begin position="1317"/>
        <end position="1336"/>
    </location>
</feature>
<feature type="region of interest" description="Disordered" evidence="11">
    <location>
        <begin position="400"/>
        <end position="429"/>
    </location>
</feature>
<dbReference type="PANTHER" id="PTHR21497:SF24">
    <property type="entry name" value="E3 UBIQUITIN-PROTEIN LIGASE UBR1"/>
    <property type="match status" value="1"/>
</dbReference>
<evidence type="ECO:0000256" key="9">
    <source>
        <dbReference type="PROSITE-ProRule" id="PRU00508"/>
    </source>
</evidence>
<dbReference type="Proteomes" id="UP000311382">
    <property type="component" value="Unassembled WGS sequence"/>
</dbReference>
<keyword evidence="5 10" id="KW-0863">Zinc-finger</keyword>
<proteinExistence type="inferred from homology"/>
<keyword evidence="4 10" id="KW-0479">Metal-binding</keyword>
<dbReference type="OrthoDB" id="26387at2759"/>
<dbReference type="GO" id="GO:0016567">
    <property type="term" value="P:protein ubiquitination"/>
    <property type="evidence" value="ECO:0007669"/>
    <property type="project" value="UniProtKB-UniRule"/>
</dbReference>
<dbReference type="SUPFAM" id="SSF54736">
    <property type="entry name" value="ClpS-like"/>
    <property type="match status" value="1"/>
</dbReference>
<evidence type="ECO:0000256" key="8">
    <source>
        <dbReference type="ARBA" id="ARBA00046341"/>
    </source>
</evidence>
<comment type="function">
    <text evidence="10">Ubiquitin ligase protein which is a component of the N-end rule pathway. Recognizes and binds to proteins bearing specific N-terminal residues that are destabilizing according to the N-end rule, leading to their ubiquitination and subsequent degradation.</text>
</comment>
<feature type="region of interest" description="Disordered" evidence="11">
    <location>
        <begin position="326"/>
        <end position="351"/>
    </location>
</feature>
<feature type="compositionally biased region" description="Polar residues" evidence="11">
    <location>
        <begin position="409"/>
        <end position="428"/>
    </location>
</feature>
<dbReference type="InterPro" id="IPR003769">
    <property type="entry name" value="ClpS_core"/>
</dbReference>
<keyword evidence="3 10" id="KW-0808">Transferase</keyword>
<dbReference type="InterPro" id="IPR055194">
    <property type="entry name" value="UBR1-like_WH"/>
</dbReference>
<dbReference type="InterPro" id="IPR003126">
    <property type="entry name" value="Znf_UBR"/>
</dbReference>
<comment type="caution">
    <text evidence="13">The sequence shown here is derived from an EMBL/GenBank/DDBJ whole genome shotgun (WGS) entry which is preliminary data.</text>
</comment>
<sequence length="2077" mass="224039">MSGIPPPYPDPRTALSLDSAAAFSSFVDSLAAPSHYALSHPSTKARLKLALYPYALDPDAPHHHLFLPPPSSSNPDAASVSDDWSLASAQAQTADAAAADDEYGPSRRGKPCAHVFRPGESVYRCRDCGVDPTCVLCARCFHASSHARDGHDVTVSTHAGVGAGCCDCGDAEAWKEGRQRDCRYHGVDGDDAAQAGGAGGGGSAKGKERATEEDQAVEAAKEQVAQVLARALDWALDVLERCPEVLRTPTRLEQVTGVPSTSDRGEQRGGRANAEVDPEVDETTATTPRATLRDVAAMLRAGGPPVDPQAVLAALADAEGDTVVLPEGAGEGGGDRAGEGEGADEGDGEAAGPRAILNRVARQMQDLGNVVGVVVDQEGTPVAIQRARDDVDEEHTPAVLLPGAFPHSGASSDSTPDATESTSPALQPTTPPYAVVLWNDEQHSFREVIDQVSLAVGCSHAASSAVATRVDTHGRDVILVTPSPSEALRVSRVVAQIKLVTTVREARETFREQCAAEVMQCVRDVLRARVAHEGPGALAETVARVLLERAGDGRSRWMRWAEVEGRLWKAPRKVGQEIAVALMGVGGEIKTELSVQYAEIYSSLATAYLLTDREPENSLIFFGVQVFTVPSVAALLVSRHYFLSRLLKFLTAFLTGQISPDRTRLVLPPNPSRRTLDLDSPLIAKQRRYFQLFSDLTHLVQCAPVQRLIASSPHLVDDFAAFVALFQGMNPLTRAEGAHIEYESEQWSTAFNLTIQVARVCRAFGAAFHPEDAADADAGADAPPSTLDLARALHALHARLADEPSEEVARHAVELAGRTYGPLVRFRVSGAPVSYHHPLAWLWAEMAKGLAGGRGSDEAMRRVGVSGVQALLGGEQDGSEGQVAGMVKAMEEPLRVLALVAQVRSGVWVRNGFTVRAQNLHYRDYSLRETTFEQDVFFLQTALVVLDPSTVVAALVDRFEVRDWLVRRSATPSSLDDATRSPYEPEQALMMIDELLNLIITLVSDPTSVVPLSPSAALRRELVHYLALAPCVYSDLLRRVSERFSDDPNIDRVLAEVATFKPPSGANDQGTYALRSDLLIEVDPYFARYSRNQREEADAIVRAWMKKKSGASKDEPVIVPRRLAVTEGGASGPFERLPRALGADALLAVVFYALRVGCALPVPAREPDEDDSAAEAPAPLFSEAVVDQALQLALLAHVEQPEALAAFALQPVALEGAGSADEAAANESLAQVLVRIEEDERLKGVWPKARFLLDRLVDAHGDAVATLRRKVEVADDDAKASDAAQAAEAKRRAAKARQEAIMRQFQQAQSAFLQNVDDDEDDEEAGPGDEAMETGEGDQPKKVRVDFGDCIVCQDALEDTQPFGMLALVQGSNLIRITPPYIADDGLVFGDDRPPVDSAAYQREVIDLPPSLDRDMSHLRPYGVAGRKVPLSGFADNGDGLAEGFPQSTKAGIAASSCGHLMHLSCFERYCQSLEQRHRSQPTRCHPENLERREFVCPLCKSLGNVLLPAEVTSPAFVPFRGQIDERSLVDWADPDADPLEEGSLSRFDATFHNRVDKLSLVGENGEPSSFKPWRATMALPMLLPTHFNDAEGRMIARLLQVVTALKSEVGRPGNGVATLSGDLVGYTVSALEIASRGTGEPAWSLTEGNVRLVQSLFSAMQDLAELMTQSVESSRIAAVSVRQRLGGLFARGSKFADLPFTEVDPLGVIIEAAVCMPSSFYHVLAAAFYTALAQSLLGVYRLALSSPSPSSSMGISDDGKASDAVKRECADLFRVRDVFAMAPALLGRKDGTPNPESVGKALHAHMLVFLRRASIVARVVFGEPSDPATEAFMGNDDRSEYARLLELLRIPPPSEVLRPYKTAPPDASPPDPSIVILRAHLSACRDSVTDTLFGSPDPQDAVAALVNDDSIAELEHPVPYELLGLPHQLDTLVAFALETPCRRCGEVPRDAALCLLCGENLCAQSFCCMVGENNAMHGECNEHTWTCGGSIGIYYLVKSNVILYLHADKGAFSTPPYLDSHGEVDVGGRRGRSQFPQYLHRGRYDEVRRLWLTHGVPTFVARKLEATNNSGGWHAF</sequence>